<evidence type="ECO:0000256" key="1">
    <source>
        <dbReference type="SAM" id="MobiDB-lite"/>
    </source>
</evidence>
<feature type="region of interest" description="Disordered" evidence="1">
    <location>
        <begin position="209"/>
        <end position="274"/>
    </location>
</feature>
<feature type="compositionally biased region" description="Polar residues" evidence="1">
    <location>
        <begin position="171"/>
        <end position="182"/>
    </location>
</feature>
<dbReference type="OrthoDB" id="5423516at2759"/>
<protein>
    <submittedName>
        <fullName evidence="2">Uncharacterized protein</fullName>
    </submittedName>
</protein>
<feature type="compositionally biased region" description="Polar residues" evidence="1">
    <location>
        <begin position="812"/>
        <end position="826"/>
    </location>
</feature>
<feature type="region of interest" description="Disordered" evidence="1">
    <location>
        <begin position="441"/>
        <end position="472"/>
    </location>
</feature>
<feature type="region of interest" description="Disordered" evidence="1">
    <location>
        <begin position="356"/>
        <end position="410"/>
    </location>
</feature>
<feature type="compositionally biased region" description="Polar residues" evidence="1">
    <location>
        <begin position="650"/>
        <end position="665"/>
    </location>
</feature>
<reference evidence="2 3" key="1">
    <citation type="submission" date="2017-10" db="EMBL/GenBank/DDBJ databases">
        <title>Comparative genomics in systemic dimorphic fungi from Ajellomycetaceae.</title>
        <authorList>
            <person name="Munoz J.F."/>
            <person name="Mcewen J.G."/>
            <person name="Clay O.K."/>
            <person name="Cuomo C.A."/>
        </authorList>
    </citation>
    <scope>NUCLEOTIDE SEQUENCE [LARGE SCALE GENOMIC DNA]</scope>
    <source>
        <strain evidence="2 3">UAMH7299</strain>
    </source>
</reference>
<feature type="compositionally biased region" description="Polar residues" evidence="1">
    <location>
        <begin position="212"/>
        <end position="227"/>
    </location>
</feature>
<dbReference type="Proteomes" id="UP000224634">
    <property type="component" value="Unassembled WGS sequence"/>
</dbReference>
<accession>A0A2B7XJB6</accession>
<dbReference type="AlphaFoldDB" id="A0A2B7XJB6"/>
<name>A0A2B7XJB6_POLH7</name>
<comment type="caution">
    <text evidence="2">The sequence shown here is derived from an EMBL/GenBank/DDBJ whole genome shotgun (WGS) entry which is preliminary data.</text>
</comment>
<feature type="region of interest" description="Disordered" evidence="1">
    <location>
        <begin position="161"/>
        <end position="193"/>
    </location>
</feature>
<feature type="compositionally biased region" description="Low complexity" evidence="1">
    <location>
        <begin position="630"/>
        <end position="647"/>
    </location>
</feature>
<gene>
    <name evidence="2" type="ORF">AJ80_06982</name>
</gene>
<sequence length="947" mass="105613">MPTLKQLTCHIEWANSGVPFKEYGVSYQDGLVESYIAVPPASTPFCINLKSGGYVAPGLAMFVFIDGVYQCNRNRDDLVAPECNDSIETATTKRMQTEVDFRVRQKEERLVGGGLVGRSWRFEPLKIIDNDSSTPIPKEDFANLGTIEVIVLRCAPRRPFNNGSRRKSVASDGSLTPRSCMSPTFPINEDDAMLSDESIEYESDGVMETVEDSNNNSGDAPGNNQETGGDGGSLALLFDGPYDGRGYYPNHEQQSYSGPQRRLSPPTNHGPNLRYGPQCECSECTHPDEMHAPPNHYPQNDDYHDWHRTEEVRPHIHHDHRNERFRYSHREEVHPQPTNIPRPVHTHDIYQHHNDSRNRWDTSIDPPTVLPRVRERPSHRAFSSSHPRTIRVERPPHNPRPSRHNIPPHVEIAGAPRDYRRVSGTYGDSTNTPQIVVPPIVLNINSPTPPRPEQPPQNNTHNGDVAAIDSPTSGSGCYIISDGRRISGKGAWKLGEALAFRRRNSNVSPDNGSPHSRKSSNGSRASDRSNRHSRPDNSARRGSPHNAWQNSQTHSRPGAHGPGDGEANDHNQSNGFWGNGRNARSAADEWANSTGNENNQNESDNNNDSDNVQTTYQNDTNGEQIGNEWSQPDSGNSGSQNQSSPDNNYDDNTQNEDQQQHANSDGQQAYPIYCGTFQYIPPAKSTEFVTPKSRDTASDEPPLYTVPAEIAAEASLSHQMQPGPQASYIHRIRRPLYLDSFEDPYARFVFKYRRPEIVQDKCSVIIEPDVDEEKKKLESLTKAELMDYLLRVHGLMDAQFIPPPPPILPSPTQSNGCQNTNGNSESFAAPTPAPARPEVRRPPSAPARVPGSNYQPPTVDNVPSEPGWNGRNHNPNTSAWPDQERRPMHGSSPHGENGRNNNPNTSDWPSQEPNQSRNNQQRDQDNRIGGFGGEQSSSQEETRGEQW</sequence>
<evidence type="ECO:0000313" key="3">
    <source>
        <dbReference type="Proteomes" id="UP000224634"/>
    </source>
</evidence>
<feature type="compositionally biased region" description="Polar residues" evidence="1">
    <location>
        <begin position="612"/>
        <end position="629"/>
    </location>
</feature>
<dbReference type="EMBL" id="PDNA01000127">
    <property type="protein sequence ID" value="PGH11824.1"/>
    <property type="molecule type" value="Genomic_DNA"/>
</dbReference>
<feature type="compositionally biased region" description="Basic and acidic residues" evidence="1">
    <location>
        <begin position="525"/>
        <end position="539"/>
    </location>
</feature>
<feature type="compositionally biased region" description="Low complexity" evidence="1">
    <location>
        <begin position="596"/>
        <end position="611"/>
    </location>
</feature>
<keyword evidence="3" id="KW-1185">Reference proteome</keyword>
<feature type="compositionally biased region" description="Polar residues" evidence="1">
    <location>
        <begin position="546"/>
        <end position="555"/>
    </location>
</feature>
<feature type="region of interest" description="Disordered" evidence="1">
    <location>
        <begin position="503"/>
        <end position="665"/>
    </location>
</feature>
<feature type="compositionally biased region" description="Polar residues" evidence="1">
    <location>
        <begin position="505"/>
        <end position="524"/>
    </location>
</feature>
<evidence type="ECO:0000313" key="2">
    <source>
        <dbReference type="EMBL" id="PGH11824.1"/>
    </source>
</evidence>
<feature type="compositionally biased region" description="Polar residues" evidence="1">
    <location>
        <begin position="898"/>
        <end position="913"/>
    </location>
</feature>
<proteinExistence type="predicted"/>
<dbReference type="STRING" id="1447883.A0A2B7XJB6"/>
<organism evidence="2 3">
    <name type="scientific">Polytolypa hystricis (strain UAMH7299)</name>
    <dbReference type="NCBI Taxonomy" id="1447883"/>
    <lineage>
        <taxon>Eukaryota</taxon>
        <taxon>Fungi</taxon>
        <taxon>Dikarya</taxon>
        <taxon>Ascomycota</taxon>
        <taxon>Pezizomycotina</taxon>
        <taxon>Eurotiomycetes</taxon>
        <taxon>Eurotiomycetidae</taxon>
        <taxon>Onygenales</taxon>
        <taxon>Onygenales incertae sedis</taxon>
        <taxon>Polytolypa</taxon>
    </lineage>
</organism>
<feature type="compositionally biased region" description="Polar residues" evidence="1">
    <location>
        <begin position="871"/>
        <end position="880"/>
    </location>
</feature>
<feature type="region of interest" description="Disordered" evidence="1">
    <location>
        <begin position="802"/>
        <end position="947"/>
    </location>
</feature>